<dbReference type="Gene3D" id="6.10.10.120">
    <property type="entry name" value="Antitoxin ParD1-like"/>
    <property type="match status" value="1"/>
</dbReference>
<accession>A0A917BJ66</accession>
<gene>
    <name evidence="1" type="ORF">GCM10007301_01550</name>
</gene>
<sequence length="55" mass="6092">MDINTPPMTPKEIEAGKRTWLRKAWQEGINSGESAPLDMAALIAEARARRVSPKT</sequence>
<evidence type="ECO:0000313" key="1">
    <source>
        <dbReference type="EMBL" id="GGF45732.1"/>
    </source>
</evidence>
<organism evidence="1 2">
    <name type="scientific">Azorhizobium oxalatiphilum</name>
    <dbReference type="NCBI Taxonomy" id="980631"/>
    <lineage>
        <taxon>Bacteria</taxon>
        <taxon>Pseudomonadati</taxon>
        <taxon>Pseudomonadota</taxon>
        <taxon>Alphaproteobacteria</taxon>
        <taxon>Hyphomicrobiales</taxon>
        <taxon>Xanthobacteraceae</taxon>
        <taxon>Azorhizobium</taxon>
    </lineage>
</organism>
<dbReference type="EMBL" id="BMCT01000001">
    <property type="protein sequence ID" value="GGF45732.1"/>
    <property type="molecule type" value="Genomic_DNA"/>
</dbReference>
<reference evidence="1" key="2">
    <citation type="submission" date="2020-09" db="EMBL/GenBank/DDBJ databases">
        <authorList>
            <person name="Sun Q."/>
            <person name="Sedlacek I."/>
        </authorList>
    </citation>
    <scope>NUCLEOTIDE SEQUENCE</scope>
    <source>
        <strain evidence="1">CCM 7897</strain>
    </source>
</reference>
<dbReference type="InterPro" id="IPR038296">
    <property type="entry name" value="ParD_sf"/>
</dbReference>
<proteinExistence type="predicted"/>
<comment type="caution">
    <text evidence="1">The sequence shown here is derived from an EMBL/GenBank/DDBJ whole genome shotgun (WGS) entry which is preliminary data.</text>
</comment>
<keyword evidence="2" id="KW-1185">Reference proteome</keyword>
<name>A0A917BJ66_9HYPH</name>
<dbReference type="Proteomes" id="UP000606044">
    <property type="component" value="Unassembled WGS sequence"/>
</dbReference>
<reference evidence="1" key="1">
    <citation type="journal article" date="2014" name="Int. J. Syst. Evol. Microbiol.">
        <title>Complete genome sequence of Corynebacterium casei LMG S-19264T (=DSM 44701T), isolated from a smear-ripened cheese.</title>
        <authorList>
            <consortium name="US DOE Joint Genome Institute (JGI-PGF)"/>
            <person name="Walter F."/>
            <person name="Albersmeier A."/>
            <person name="Kalinowski J."/>
            <person name="Ruckert C."/>
        </authorList>
    </citation>
    <scope>NUCLEOTIDE SEQUENCE</scope>
    <source>
        <strain evidence="1">CCM 7897</strain>
    </source>
</reference>
<evidence type="ECO:0000313" key="2">
    <source>
        <dbReference type="Proteomes" id="UP000606044"/>
    </source>
</evidence>
<protein>
    <submittedName>
        <fullName evidence="1">Uncharacterized protein</fullName>
    </submittedName>
</protein>
<dbReference type="AlphaFoldDB" id="A0A917BJ66"/>